<dbReference type="RefSeq" id="WP_094451868.1">
    <property type="nucleotide sequence ID" value="NZ_NMVI01000029.1"/>
</dbReference>
<proteinExistence type="predicted"/>
<name>A0A255DXI1_9ACTN</name>
<dbReference type="Proteomes" id="UP000216533">
    <property type="component" value="Unassembled WGS sequence"/>
</dbReference>
<sequence length="237" mass="26334">MTELENPAKQLASLLRAWQGTPSGLSVLKHRKAEGEAWWVQHVRAVILLNTIIEHIEQDPDAPEYFRTQVVDRLFRGIFATNTSMEAAQSGPRVHVTKDDLGSLDMMAWRWLPGVVDREAVNNLQTAAREVMELLRSSALDNDAMEYLFELVAHLDRVIARVDVFGSVDVARAAKELIAVLTIQFSDQPEEDQAKAKGLVQRLGWALKKLPFSRVATELAIEAGKQAMRALPPGSGS</sequence>
<dbReference type="AlphaFoldDB" id="A0A255DXI1"/>
<accession>A0A255DXI1</accession>
<dbReference type="EMBL" id="NMVI01000029">
    <property type="protein sequence ID" value="OYN84026.1"/>
    <property type="molecule type" value="Genomic_DNA"/>
</dbReference>
<protein>
    <submittedName>
        <fullName evidence="1">Uncharacterized protein</fullName>
    </submittedName>
</protein>
<evidence type="ECO:0000313" key="1">
    <source>
        <dbReference type="EMBL" id="OYN84026.1"/>
    </source>
</evidence>
<reference evidence="1 2" key="1">
    <citation type="submission" date="2017-07" db="EMBL/GenBank/DDBJ databases">
        <title>Draft whole genome sequences of clinical Proprionibacteriaceae strains.</title>
        <authorList>
            <person name="Bernier A.-M."/>
            <person name="Bernard K."/>
            <person name="Domingo M.-C."/>
        </authorList>
    </citation>
    <scope>NUCLEOTIDE SEQUENCE [LARGE SCALE GENOMIC DNA]</scope>
    <source>
        <strain evidence="1 2">NML 160184</strain>
    </source>
</reference>
<comment type="caution">
    <text evidence="1">The sequence shown here is derived from an EMBL/GenBank/DDBJ whole genome shotgun (WGS) entry which is preliminary data.</text>
</comment>
<organism evidence="1 2">
    <name type="scientific">Parenemella sanctibonifatiensis</name>
    <dbReference type="NCBI Taxonomy" id="2016505"/>
    <lineage>
        <taxon>Bacteria</taxon>
        <taxon>Bacillati</taxon>
        <taxon>Actinomycetota</taxon>
        <taxon>Actinomycetes</taxon>
        <taxon>Propionibacteriales</taxon>
        <taxon>Propionibacteriaceae</taxon>
        <taxon>Parenemella</taxon>
    </lineage>
</organism>
<evidence type="ECO:0000313" key="2">
    <source>
        <dbReference type="Proteomes" id="UP000216533"/>
    </source>
</evidence>
<gene>
    <name evidence="1" type="ORF">CGZ92_13275</name>
</gene>